<dbReference type="EMBL" id="JAVYJV010000001">
    <property type="protein sequence ID" value="KAK4379633.1"/>
    <property type="molecule type" value="Genomic_DNA"/>
</dbReference>
<dbReference type="Proteomes" id="UP001291623">
    <property type="component" value="Unassembled WGS sequence"/>
</dbReference>
<proteinExistence type="predicted"/>
<name>A0AAE1SY27_9SOLA</name>
<sequence>MPESVLGGGDCEEGMILIPVVETAVKYAGTGGMHQMRKRRRLSACAFDMLMGFNVADRQLLALTFQLIPIITTVDSDVEIINFHFELLQAVCILETLPSITLLYPLAMNFCKALLERVEGFLSKLCLHQVNKGTVREKVSISFLTIVQYTVTNGKNTVITIILQLSLEL</sequence>
<dbReference type="AlphaFoldDB" id="A0AAE1SY27"/>
<organism evidence="1 2">
    <name type="scientific">Anisodus tanguticus</name>
    <dbReference type="NCBI Taxonomy" id="243964"/>
    <lineage>
        <taxon>Eukaryota</taxon>
        <taxon>Viridiplantae</taxon>
        <taxon>Streptophyta</taxon>
        <taxon>Embryophyta</taxon>
        <taxon>Tracheophyta</taxon>
        <taxon>Spermatophyta</taxon>
        <taxon>Magnoliopsida</taxon>
        <taxon>eudicotyledons</taxon>
        <taxon>Gunneridae</taxon>
        <taxon>Pentapetalae</taxon>
        <taxon>asterids</taxon>
        <taxon>lamiids</taxon>
        <taxon>Solanales</taxon>
        <taxon>Solanaceae</taxon>
        <taxon>Solanoideae</taxon>
        <taxon>Hyoscyameae</taxon>
        <taxon>Anisodus</taxon>
    </lineage>
</organism>
<evidence type="ECO:0000313" key="1">
    <source>
        <dbReference type="EMBL" id="KAK4379633.1"/>
    </source>
</evidence>
<evidence type="ECO:0000313" key="2">
    <source>
        <dbReference type="Proteomes" id="UP001291623"/>
    </source>
</evidence>
<reference evidence="1" key="1">
    <citation type="submission" date="2023-12" db="EMBL/GenBank/DDBJ databases">
        <title>Genome assembly of Anisodus tanguticus.</title>
        <authorList>
            <person name="Wang Y.-J."/>
        </authorList>
    </citation>
    <scope>NUCLEOTIDE SEQUENCE</scope>
    <source>
        <strain evidence="1">KB-2021</strain>
        <tissue evidence="1">Leaf</tissue>
    </source>
</reference>
<keyword evidence="2" id="KW-1185">Reference proteome</keyword>
<protein>
    <submittedName>
        <fullName evidence="1">Uncharacterized protein</fullName>
    </submittedName>
</protein>
<comment type="caution">
    <text evidence="1">The sequence shown here is derived from an EMBL/GenBank/DDBJ whole genome shotgun (WGS) entry which is preliminary data.</text>
</comment>
<accession>A0AAE1SY27</accession>
<gene>
    <name evidence="1" type="ORF">RND71_001495</name>
</gene>